<organism evidence="2 3">
    <name type="scientific">Alternaria panax</name>
    <dbReference type="NCBI Taxonomy" id="48097"/>
    <lineage>
        <taxon>Eukaryota</taxon>
        <taxon>Fungi</taxon>
        <taxon>Dikarya</taxon>
        <taxon>Ascomycota</taxon>
        <taxon>Pezizomycotina</taxon>
        <taxon>Dothideomycetes</taxon>
        <taxon>Pleosporomycetidae</taxon>
        <taxon>Pleosporales</taxon>
        <taxon>Pleosporineae</taxon>
        <taxon>Pleosporaceae</taxon>
        <taxon>Alternaria</taxon>
        <taxon>Alternaria sect. Panax</taxon>
    </lineage>
</organism>
<name>A0AAD4NUW0_9PLEO</name>
<reference evidence="2" key="1">
    <citation type="submission" date="2021-07" db="EMBL/GenBank/DDBJ databases">
        <title>Genome Resource of American Ginseng Black Spot Pathogen Alternaria panax.</title>
        <authorList>
            <person name="Qiu C."/>
            <person name="Wang W."/>
            <person name="Liu Z."/>
        </authorList>
    </citation>
    <scope>NUCLEOTIDE SEQUENCE</scope>
    <source>
        <strain evidence="2">BNCC115425</strain>
    </source>
</reference>
<comment type="caution">
    <text evidence="2">The sequence shown here is derived from an EMBL/GenBank/DDBJ whole genome shotgun (WGS) entry which is preliminary data.</text>
</comment>
<evidence type="ECO:0000313" key="2">
    <source>
        <dbReference type="EMBL" id="KAG9195457.1"/>
    </source>
</evidence>
<evidence type="ECO:0000313" key="3">
    <source>
        <dbReference type="Proteomes" id="UP001199106"/>
    </source>
</evidence>
<protein>
    <submittedName>
        <fullName evidence="2">Uncharacterized protein</fullName>
    </submittedName>
</protein>
<dbReference type="EMBL" id="JAANER010000001">
    <property type="protein sequence ID" value="KAG9195457.1"/>
    <property type="molecule type" value="Genomic_DNA"/>
</dbReference>
<feature type="compositionally biased region" description="Basic and acidic residues" evidence="1">
    <location>
        <begin position="76"/>
        <end position="91"/>
    </location>
</feature>
<evidence type="ECO:0000256" key="1">
    <source>
        <dbReference type="SAM" id="MobiDB-lite"/>
    </source>
</evidence>
<keyword evidence="3" id="KW-1185">Reference proteome</keyword>
<gene>
    <name evidence="2" type="ORF">G6011_00578</name>
</gene>
<dbReference type="Proteomes" id="UP001199106">
    <property type="component" value="Unassembled WGS sequence"/>
</dbReference>
<sequence length="194" mass="21878">MAFSCISHIFTNLGSARPAVPRPNHTGLIHRALLPTNPPCTFPPAPNQPTTAFAPNLVSGAAFRERMQEILSGPRTPEDAESTDRDDRGEDGTSWVLANKDVDGWDVGREKATQMFVKRKGRGKFRFEEAMMEGWSVGLMEEERDQGAMEHGIEDKDTQKVARVENLEDGFRYRDWVDEEIGRNIWVENENSCV</sequence>
<proteinExistence type="predicted"/>
<feature type="region of interest" description="Disordered" evidence="1">
    <location>
        <begin position="70"/>
        <end position="94"/>
    </location>
</feature>
<accession>A0AAD4NUW0</accession>
<dbReference type="AlphaFoldDB" id="A0AAD4NUW0"/>